<feature type="transmembrane region" description="Helical" evidence="1">
    <location>
        <begin position="268"/>
        <end position="293"/>
    </location>
</feature>
<reference evidence="3" key="1">
    <citation type="journal article" date="2019" name="Int. J. Syst. Evol. Microbiol.">
        <title>The Global Catalogue of Microorganisms (GCM) 10K type strain sequencing project: providing services to taxonomists for standard genome sequencing and annotation.</title>
        <authorList>
            <consortium name="The Broad Institute Genomics Platform"/>
            <consortium name="The Broad Institute Genome Sequencing Center for Infectious Disease"/>
            <person name="Wu L."/>
            <person name="Ma J."/>
        </authorList>
    </citation>
    <scope>NUCLEOTIDE SEQUENCE [LARGE SCALE GENOMIC DNA]</scope>
    <source>
        <strain evidence="3">KCTC 12907</strain>
    </source>
</reference>
<keyword evidence="1" id="KW-1133">Transmembrane helix</keyword>
<proteinExistence type="predicted"/>
<evidence type="ECO:0000256" key="1">
    <source>
        <dbReference type="SAM" id="Phobius"/>
    </source>
</evidence>
<name>A0ABW2FEJ2_9BACL</name>
<feature type="transmembrane region" description="Helical" evidence="1">
    <location>
        <begin position="196"/>
        <end position="215"/>
    </location>
</feature>
<feature type="transmembrane region" description="Helical" evidence="1">
    <location>
        <begin position="110"/>
        <end position="131"/>
    </location>
</feature>
<comment type="caution">
    <text evidence="2">The sequence shown here is derived from an EMBL/GenBank/DDBJ whole genome shotgun (WGS) entry which is preliminary data.</text>
</comment>
<feature type="transmembrane region" description="Helical" evidence="1">
    <location>
        <begin position="28"/>
        <end position="53"/>
    </location>
</feature>
<keyword evidence="3" id="KW-1185">Reference proteome</keyword>
<keyword evidence="1" id="KW-0472">Membrane</keyword>
<dbReference type="EMBL" id="JBHTAI010000010">
    <property type="protein sequence ID" value="MFC7150334.1"/>
    <property type="molecule type" value="Genomic_DNA"/>
</dbReference>
<protein>
    <submittedName>
        <fullName evidence="2">Cytochrome c class I</fullName>
    </submittedName>
</protein>
<feature type="transmembrane region" description="Helical" evidence="1">
    <location>
        <begin position="236"/>
        <end position="256"/>
    </location>
</feature>
<gene>
    <name evidence="2" type="ORF">ACFQMJ_17535</name>
</gene>
<dbReference type="RefSeq" id="WP_378045755.1">
    <property type="nucleotide sequence ID" value="NZ_JBHMDN010000008.1"/>
</dbReference>
<sequence length="340" mass="38476">MPFSLKTESPVPNDLGLAIPGNLPLFEVLIVVGFILHLIYVNITVGGAVYAVLLEIAGIRKRDAVADKLALQLATMVAIHKSIAVVLGVAPLLIISTIYTQFFYPSTIMIGKWWLMLIPLLIISFLLLYVYKFMWDKWQNRKGLHLVFGISGTAILLFVPLLFITNVASMLQPELWDGSKGFWDSLFRYPTIWQRYLHFMAAGFAVIGMYMFWWGKRKSRRGDDPVYALARKFGKGSAFLFTLLQLIAGPLLLLSMNSEVRSSFLGGSFFHTSLLGTAIVLAVALVVLLYRLYKADSRRLFLSSLVVLLVIMGLMSWIRHEVRELYLAPYMEEVSRTLRK</sequence>
<feature type="transmembrane region" description="Helical" evidence="1">
    <location>
        <begin position="143"/>
        <end position="164"/>
    </location>
</feature>
<organism evidence="2 3">
    <name type="scientific">Cohnella cellulosilytica</name>
    <dbReference type="NCBI Taxonomy" id="986710"/>
    <lineage>
        <taxon>Bacteria</taxon>
        <taxon>Bacillati</taxon>
        <taxon>Bacillota</taxon>
        <taxon>Bacilli</taxon>
        <taxon>Bacillales</taxon>
        <taxon>Paenibacillaceae</taxon>
        <taxon>Cohnella</taxon>
    </lineage>
</organism>
<dbReference type="Proteomes" id="UP001596378">
    <property type="component" value="Unassembled WGS sequence"/>
</dbReference>
<evidence type="ECO:0000313" key="3">
    <source>
        <dbReference type="Proteomes" id="UP001596378"/>
    </source>
</evidence>
<accession>A0ABW2FEJ2</accession>
<evidence type="ECO:0000313" key="2">
    <source>
        <dbReference type="EMBL" id="MFC7150334.1"/>
    </source>
</evidence>
<feature type="transmembrane region" description="Helical" evidence="1">
    <location>
        <begin position="83"/>
        <end position="104"/>
    </location>
</feature>
<feature type="transmembrane region" description="Helical" evidence="1">
    <location>
        <begin position="300"/>
        <end position="318"/>
    </location>
</feature>
<keyword evidence="1" id="KW-0812">Transmembrane</keyword>